<feature type="transmembrane region" description="Helical" evidence="1">
    <location>
        <begin position="105"/>
        <end position="125"/>
    </location>
</feature>
<name>A0ABV8FUS0_9ACTN</name>
<accession>A0ABV8FUS0</accession>
<proteinExistence type="predicted"/>
<dbReference type="RefSeq" id="WP_378538575.1">
    <property type="nucleotide sequence ID" value="NZ_JBHSBH010000022.1"/>
</dbReference>
<dbReference type="Proteomes" id="UP001595847">
    <property type="component" value="Unassembled WGS sequence"/>
</dbReference>
<organism evidence="2 3">
    <name type="scientific">Nocardiopsis sediminis</name>
    <dbReference type="NCBI Taxonomy" id="1778267"/>
    <lineage>
        <taxon>Bacteria</taxon>
        <taxon>Bacillati</taxon>
        <taxon>Actinomycetota</taxon>
        <taxon>Actinomycetes</taxon>
        <taxon>Streptosporangiales</taxon>
        <taxon>Nocardiopsidaceae</taxon>
        <taxon>Nocardiopsis</taxon>
    </lineage>
</organism>
<feature type="transmembrane region" description="Helical" evidence="1">
    <location>
        <begin position="181"/>
        <end position="209"/>
    </location>
</feature>
<protein>
    <submittedName>
        <fullName evidence="2">DUF4310 family protein</fullName>
    </submittedName>
</protein>
<sequence length="234" mass="23386">MSTPDDTSDGAPDDARAGDGGTPAGFWYAEWTFPLLVAALAASVFAGTHLYYVYGTGIFNEIAVVALLRAGMEGGGYGAAAAFGIGFLVARVIEGPMVGILDIGGSIQTGIGVGLPAMLLGAGITLPLENFWLSLVVGAVAGAAIGTLVIVIRRYTVNSSAVPSTFGAGIMMGAGNSAGRYLGPLIIIAAATASIPIGIGATAGALIFYLWRKPLTGGAILGAMAIGVFFPLSS</sequence>
<comment type="caution">
    <text evidence="2">The sequence shown here is derived from an EMBL/GenBank/DDBJ whole genome shotgun (WGS) entry which is preliminary data.</text>
</comment>
<evidence type="ECO:0000313" key="2">
    <source>
        <dbReference type="EMBL" id="MFC3999905.1"/>
    </source>
</evidence>
<dbReference type="NCBIfam" id="TIGR03579">
    <property type="entry name" value="EF_0833"/>
    <property type="match status" value="1"/>
</dbReference>
<evidence type="ECO:0000256" key="1">
    <source>
        <dbReference type="SAM" id="Phobius"/>
    </source>
</evidence>
<keyword evidence="3" id="KW-1185">Reference proteome</keyword>
<feature type="transmembrane region" description="Helical" evidence="1">
    <location>
        <begin position="131"/>
        <end position="152"/>
    </location>
</feature>
<dbReference type="Pfam" id="PF14187">
    <property type="entry name" value="DUF4310"/>
    <property type="match status" value="1"/>
</dbReference>
<feature type="transmembrane region" description="Helical" evidence="1">
    <location>
        <begin position="33"/>
        <end position="54"/>
    </location>
</feature>
<keyword evidence="1" id="KW-1133">Transmembrane helix</keyword>
<gene>
    <name evidence="2" type="ORF">ACFOVU_28590</name>
</gene>
<evidence type="ECO:0000313" key="3">
    <source>
        <dbReference type="Proteomes" id="UP001595847"/>
    </source>
</evidence>
<reference evidence="3" key="1">
    <citation type="journal article" date="2019" name="Int. J. Syst. Evol. Microbiol.">
        <title>The Global Catalogue of Microorganisms (GCM) 10K type strain sequencing project: providing services to taxonomists for standard genome sequencing and annotation.</title>
        <authorList>
            <consortium name="The Broad Institute Genomics Platform"/>
            <consortium name="The Broad Institute Genome Sequencing Center for Infectious Disease"/>
            <person name="Wu L."/>
            <person name="Ma J."/>
        </authorList>
    </citation>
    <scope>NUCLEOTIDE SEQUENCE [LARGE SCALE GENOMIC DNA]</scope>
    <source>
        <strain evidence="3">TBRC 1826</strain>
    </source>
</reference>
<keyword evidence="1" id="KW-0812">Transmembrane</keyword>
<feature type="transmembrane region" description="Helical" evidence="1">
    <location>
        <begin position="74"/>
        <end position="93"/>
    </location>
</feature>
<feature type="transmembrane region" description="Helical" evidence="1">
    <location>
        <begin position="215"/>
        <end position="232"/>
    </location>
</feature>
<dbReference type="InterPro" id="IPR025456">
    <property type="entry name" value="DUF4310"/>
</dbReference>
<keyword evidence="1" id="KW-0472">Membrane</keyword>
<dbReference type="EMBL" id="JBHSBH010000022">
    <property type="protein sequence ID" value="MFC3999905.1"/>
    <property type="molecule type" value="Genomic_DNA"/>
</dbReference>